<reference evidence="3 4" key="1">
    <citation type="submission" date="2017-11" db="EMBL/GenBank/DDBJ databases">
        <title>Draft genome of Arthrobacter agilis strain UMCV2, a plant growth-promoting rhizobacterium and biocontrol capacity of phytopathogenic fungi.</title>
        <authorList>
            <person name="Martinez-Camara R."/>
            <person name="Santoyo G."/>
            <person name="Moreno-Hagelsieb G."/>
            <person name="Valencia-Cantero E."/>
        </authorList>
    </citation>
    <scope>NUCLEOTIDE SEQUENCE [LARGE SCALE GENOMIC DNA]</scope>
    <source>
        <strain evidence="3 4">UMCV2</strain>
    </source>
</reference>
<gene>
    <name evidence="3" type="primary">cpaB</name>
    <name evidence="3" type="ORF">CVO76_08815</name>
</gene>
<dbReference type="RefSeq" id="WP_208739008.1">
    <property type="nucleotide sequence ID" value="NZ_CP024915.1"/>
</dbReference>
<evidence type="ECO:0000259" key="2">
    <source>
        <dbReference type="SMART" id="SM00858"/>
    </source>
</evidence>
<feature type="domain" description="SAF" evidence="2">
    <location>
        <begin position="40"/>
        <end position="104"/>
    </location>
</feature>
<dbReference type="AlphaFoldDB" id="A0A2L0UES9"/>
<proteinExistence type="predicted"/>
<dbReference type="Proteomes" id="UP000239187">
    <property type="component" value="Chromosome"/>
</dbReference>
<dbReference type="InterPro" id="IPR013974">
    <property type="entry name" value="SAF"/>
</dbReference>
<protein>
    <submittedName>
        <fullName evidence="3">Flp pilus assembly protein CpaB</fullName>
    </submittedName>
</protein>
<evidence type="ECO:0000313" key="3">
    <source>
        <dbReference type="EMBL" id="AUZ87717.1"/>
    </source>
</evidence>
<dbReference type="CDD" id="cd11614">
    <property type="entry name" value="SAF_CpaB_FlgA_like"/>
    <property type="match status" value="1"/>
</dbReference>
<feature type="region of interest" description="Disordered" evidence="1">
    <location>
        <begin position="236"/>
        <end position="255"/>
    </location>
</feature>
<dbReference type="SMART" id="SM00858">
    <property type="entry name" value="SAF"/>
    <property type="match status" value="1"/>
</dbReference>
<sequence length="255" mass="26443">MKSRLLAGVAAVVLALVGAMMLYSYTQGAEARAIEGLEPVDVLVVATAVPAGTPSEELLPFLTTQSLPATAVSGSALKDLDSSAGKVTAVDLVVGEQLLTERLVELDDADLTGRPAVPEGLQEVSFGVEPHRAVGGSIAPGDTVGIFISMDPGVRPAGSELESTQLVLHKVLVTAVQRAAVEAEIDPAAPPEEQARAQAEALPSGSLLLTVAVTEDQATRLVFGNEFGLVWLSKEPTTATESPEPITIGNKDLYR</sequence>
<evidence type="ECO:0000256" key="1">
    <source>
        <dbReference type="SAM" id="MobiDB-lite"/>
    </source>
</evidence>
<dbReference type="InterPro" id="IPR017592">
    <property type="entry name" value="Pilus_assmbl_Flp-typ_CpaB"/>
</dbReference>
<dbReference type="NCBIfam" id="TIGR03177">
    <property type="entry name" value="pilus_cpaB"/>
    <property type="match status" value="1"/>
</dbReference>
<dbReference type="InterPro" id="IPR031571">
    <property type="entry name" value="RcpC_dom"/>
</dbReference>
<accession>A0A2L0UES9</accession>
<name>A0A2L0UES9_9MICC</name>
<dbReference type="Pfam" id="PF16976">
    <property type="entry name" value="RcpC"/>
    <property type="match status" value="1"/>
</dbReference>
<evidence type="ECO:0000313" key="4">
    <source>
        <dbReference type="Proteomes" id="UP000239187"/>
    </source>
</evidence>
<dbReference type="EMBL" id="CP024915">
    <property type="protein sequence ID" value="AUZ87717.1"/>
    <property type="molecule type" value="Genomic_DNA"/>
</dbReference>
<organism evidence="3 4">
    <name type="scientific">Arthrobacter agilis</name>
    <dbReference type="NCBI Taxonomy" id="37921"/>
    <lineage>
        <taxon>Bacteria</taxon>
        <taxon>Bacillati</taxon>
        <taxon>Actinomycetota</taxon>
        <taxon>Actinomycetes</taxon>
        <taxon>Micrococcales</taxon>
        <taxon>Micrococcaceae</taxon>
        <taxon>Arthrobacter</taxon>
    </lineage>
</organism>